<evidence type="ECO:0000313" key="1">
    <source>
        <dbReference type="EMBL" id="WAZ19832.1"/>
    </source>
</evidence>
<accession>A0ABY7K5R3</accession>
<gene>
    <name evidence="1" type="ORF">STRCI_000909</name>
</gene>
<sequence length="245" mass="27539">MTPPEGTIASPNHYERLLLSALDELGTCPQIAVSRQEATVESEAEGPDGITPAELAAEAMEAAQLLPELADITVDPRITEEAPRLRRIAAHWRGTDAAPDLTGEFRVPQFHRAIFDPAPPLAWEGSTPDERELLAQFRQIDGHPHSGTGQVALVRLMPHTAPLEIWMWDDRLGAQRMDLDYLGYLEALAVTKGTHGWQYLFTGLSLRGVDLRHTADQMRAMLDHFPELFPQHDYTRLRERLEERL</sequence>
<dbReference type="RefSeq" id="WP_269657523.1">
    <property type="nucleotide sequence ID" value="NZ_CP114413.1"/>
</dbReference>
<keyword evidence="2" id="KW-1185">Reference proteome</keyword>
<dbReference type="Proteomes" id="UP001164439">
    <property type="component" value="Chromosome"/>
</dbReference>
<proteinExistence type="predicted"/>
<evidence type="ECO:0000313" key="2">
    <source>
        <dbReference type="Proteomes" id="UP001164439"/>
    </source>
</evidence>
<organism evidence="1 2">
    <name type="scientific">Streptomyces cinnabarinus</name>
    <dbReference type="NCBI Taxonomy" id="67287"/>
    <lineage>
        <taxon>Bacteria</taxon>
        <taxon>Bacillati</taxon>
        <taxon>Actinomycetota</taxon>
        <taxon>Actinomycetes</taxon>
        <taxon>Kitasatosporales</taxon>
        <taxon>Streptomycetaceae</taxon>
        <taxon>Streptomyces</taxon>
    </lineage>
</organism>
<protein>
    <submittedName>
        <fullName evidence="1">Uncharacterized protein</fullName>
    </submittedName>
</protein>
<name>A0ABY7K5R3_9ACTN</name>
<dbReference type="EMBL" id="CP114413">
    <property type="protein sequence ID" value="WAZ19832.1"/>
    <property type="molecule type" value="Genomic_DNA"/>
</dbReference>
<reference evidence="1" key="1">
    <citation type="submission" date="2022-12" db="EMBL/GenBank/DDBJ databases">
        <authorList>
            <person name="Ruckert C."/>
            <person name="Busche T."/>
            <person name="Kalinowski J."/>
            <person name="Wittmann C."/>
        </authorList>
    </citation>
    <scope>NUCLEOTIDE SEQUENCE</scope>
    <source>
        <strain evidence="1">DSM 40467</strain>
    </source>
</reference>